<reference evidence="2" key="1">
    <citation type="journal article" date="2021" name="IMA Fungus">
        <title>Genomic characterization of three marine fungi, including Emericellopsis atlantica sp. nov. with signatures of a generalist lifestyle and marine biomass degradation.</title>
        <authorList>
            <person name="Hagestad O.C."/>
            <person name="Hou L."/>
            <person name="Andersen J.H."/>
            <person name="Hansen E.H."/>
            <person name="Altermark B."/>
            <person name="Li C."/>
            <person name="Kuhnert E."/>
            <person name="Cox R.J."/>
            <person name="Crous P.W."/>
            <person name="Spatafora J.W."/>
            <person name="Lail K."/>
            <person name="Amirebrahimi M."/>
            <person name="Lipzen A."/>
            <person name="Pangilinan J."/>
            <person name="Andreopoulos W."/>
            <person name="Hayes R.D."/>
            <person name="Ng V."/>
            <person name="Grigoriev I.V."/>
            <person name="Jackson S.A."/>
            <person name="Sutton T.D.S."/>
            <person name="Dobson A.D.W."/>
            <person name="Rama T."/>
        </authorList>
    </citation>
    <scope>NUCLEOTIDE SEQUENCE</scope>
    <source>
        <strain evidence="2">TRa018bII</strain>
    </source>
</reference>
<dbReference type="AlphaFoldDB" id="A0A9P7YJY5"/>
<evidence type="ECO:0000313" key="3">
    <source>
        <dbReference type="Proteomes" id="UP000824998"/>
    </source>
</evidence>
<feature type="region of interest" description="Disordered" evidence="1">
    <location>
        <begin position="1"/>
        <end position="28"/>
    </location>
</feature>
<feature type="region of interest" description="Disordered" evidence="1">
    <location>
        <begin position="151"/>
        <end position="170"/>
    </location>
</feature>
<keyword evidence="3" id="KW-1185">Reference proteome</keyword>
<evidence type="ECO:0000313" key="2">
    <source>
        <dbReference type="EMBL" id="KAG9234572.1"/>
    </source>
</evidence>
<organism evidence="2 3">
    <name type="scientific">Amylocarpus encephaloides</name>
    <dbReference type="NCBI Taxonomy" id="45428"/>
    <lineage>
        <taxon>Eukaryota</taxon>
        <taxon>Fungi</taxon>
        <taxon>Dikarya</taxon>
        <taxon>Ascomycota</taxon>
        <taxon>Pezizomycotina</taxon>
        <taxon>Leotiomycetes</taxon>
        <taxon>Helotiales</taxon>
        <taxon>Helotiales incertae sedis</taxon>
        <taxon>Amylocarpus</taxon>
    </lineage>
</organism>
<gene>
    <name evidence="2" type="ORF">BJ875DRAFT_509286</name>
</gene>
<evidence type="ECO:0008006" key="4">
    <source>
        <dbReference type="Google" id="ProtNLM"/>
    </source>
</evidence>
<comment type="caution">
    <text evidence="2">The sequence shown here is derived from an EMBL/GenBank/DDBJ whole genome shotgun (WGS) entry which is preliminary data.</text>
</comment>
<evidence type="ECO:0000256" key="1">
    <source>
        <dbReference type="SAM" id="MobiDB-lite"/>
    </source>
</evidence>
<dbReference type="OrthoDB" id="2142759at2759"/>
<proteinExistence type="predicted"/>
<dbReference type="Proteomes" id="UP000824998">
    <property type="component" value="Unassembled WGS sequence"/>
</dbReference>
<name>A0A9P7YJY5_9HELO</name>
<sequence>MPNISLRPVARPPAQEHERTSPGCTNTRTLTTFKHPAYSDDFQQGSLLQLYTWDTRDGGLHAGTALLACAIVACNAQDGYLTRNRDGGSLHVGDDEVLLDDEYYYHVPNPLPATQESSGRAYYKHPVYPTFEHWPFPHGIIPARWLGGVEGREGGEGGEGGETIDPSSTPSVSSVSVAVIARDRACAISKYRDYIERAHLCPRNELDWFQQTERMYHHQPVEIAASVSAEFLLARFAWAIFPLVKAFIEQGPERLVKLQGKSSDGFYEVTKTLDPADFAQLGTTRRGRAKSPKKRKALDLNLPSVVEAKRPCLSTDGSDNCEEVPSLFCQSAISEEEPDEDMVATIRKQQLRKRRPTHDPSLICCDYSLAERENAMGHPGKPE</sequence>
<dbReference type="EMBL" id="MU251458">
    <property type="protein sequence ID" value="KAG9234572.1"/>
    <property type="molecule type" value="Genomic_DNA"/>
</dbReference>
<accession>A0A9P7YJY5</accession>
<protein>
    <recommendedName>
        <fullName evidence="4">HNH nuclease domain-containing protein</fullName>
    </recommendedName>
</protein>